<dbReference type="GO" id="GO:0005524">
    <property type="term" value="F:ATP binding"/>
    <property type="evidence" value="ECO:0007669"/>
    <property type="project" value="UniProtKB-UniRule"/>
</dbReference>
<dbReference type="PANTHER" id="PTHR47976:SF9">
    <property type="entry name" value="OS01G0113650 PROTEIN"/>
    <property type="match status" value="1"/>
</dbReference>
<name>A0A453DPV3_AEGTS</name>
<evidence type="ECO:0000256" key="8">
    <source>
        <dbReference type="ARBA" id="ARBA00022734"/>
    </source>
</evidence>
<proteinExistence type="inferred from homology"/>
<keyword evidence="11 19" id="KW-0067">ATP-binding</keyword>
<evidence type="ECO:0000256" key="1">
    <source>
        <dbReference type="ARBA" id="ARBA00004479"/>
    </source>
</evidence>
<evidence type="ECO:0000256" key="19">
    <source>
        <dbReference type="PROSITE-ProRule" id="PRU10141"/>
    </source>
</evidence>
<keyword evidence="5" id="KW-0808">Transferase</keyword>
<feature type="transmembrane region" description="Helical" evidence="22">
    <location>
        <begin position="120"/>
        <end position="143"/>
    </location>
</feature>
<evidence type="ECO:0000256" key="4">
    <source>
        <dbReference type="ARBA" id="ARBA00022553"/>
    </source>
</evidence>
<dbReference type="GO" id="GO:0004674">
    <property type="term" value="F:protein serine/threonine kinase activity"/>
    <property type="evidence" value="ECO:0007669"/>
    <property type="project" value="UniProtKB-KW"/>
</dbReference>
<dbReference type="InterPro" id="IPR000719">
    <property type="entry name" value="Prot_kinase_dom"/>
</dbReference>
<comment type="catalytic activity">
    <reaction evidence="17">
        <text>L-threonyl-[protein] + ATP = O-phospho-L-threonyl-[protein] + ADP + H(+)</text>
        <dbReference type="Rhea" id="RHEA:46608"/>
        <dbReference type="Rhea" id="RHEA-COMP:11060"/>
        <dbReference type="Rhea" id="RHEA-COMP:11605"/>
        <dbReference type="ChEBI" id="CHEBI:15378"/>
        <dbReference type="ChEBI" id="CHEBI:30013"/>
        <dbReference type="ChEBI" id="CHEBI:30616"/>
        <dbReference type="ChEBI" id="CHEBI:61977"/>
        <dbReference type="ChEBI" id="CHEBI:456216"/>
        <dbReference type="EC" id="2.7.11.1"/>
    </reaction>
</comment>
<dbReference type="FunFam" id="3.30.200.20:FF:000178">
    <property type="entry name" value="serine/threonine-protein kinase PBS1-like"/>
    <property type="match status" value="1"/>
</dbReference>
<evidence type="ECO:0000256" key="20">
    <source>
        <dbReference type="RuleBase" id="RU000304"/>
    </source>
</evidence>
<evidence type="ECO:0000313" key="24">
    <source>
        <dbReference type="EnsemblPlants" id="AET3Gv20029300.1"/>
    </source>
</evidence>
<sequence>MAVVSTSSALRLLPLLLPIAIIWPAAIPVGAREKLDQGGKMPTCATVGQDGKVHLCAMINQTISPTAESPMPQPPPKVTPTTQSVVPAPTANVTPTAPSALPATIGPTSMKVKSSSIRRVVAILAPVGGFIFLSILFLITYFIRKRRTQRHHEMEEEEFGELQATPMRFTFQQLKAATEQFANKLGEGGFGSVFKGQIADERIAVKRLDRAGQGKREFSAEVQTIGSIHHINLVRLIGFCAEKSHRLLVYEYMPKGSLDRWIYHRHDNDSPPLNWSTRYKIITHIAKGLAYLHEECMKKIAHLDVKPQNILLDDNFNAKLSDFGLCKLIDRDMSQVFTRMRGTPGYLAPEWLTSQITEKADVYSFGVVVMEVISGRKNLDNSRSEESIHLITQLEEKVKNNRLIELIDNKSNDMLAHKQDVIEMMKLAMWCLQIDCKRRPKMSEVVKVLEGAMNAESNIDHNFVATNQVYFGAAGNVVSSVPPLASHVSGPR</sequence>
<dbReference type="Proteomes" id="UP000015105">
    <property type="component" value="Chromosome 3D"/>
</dbReference>
<dbReference type="Gene3D" id="3.30.200.20">
    <property type="entry name" value="Phosphorylase Kinase, domain 1"/>
    <property type="match status" value="1"/>
</dbReference>
<evidence type="ECO:0000256" key="3">
    <source>
        <dbReference type="ARBA" id="ARBA00022527"/>
    </source>
</evidence>
<dbReference type="CDD" id="cd14066">
    <property type="entry name" value="STKc_IRAK"/>
    <property type="match status" value="1"/>
</dbReference>
<reference evidence="25" key="2">
    <citation type="journal article" date="2017" name="Nat. Plants">
        <title>The Aegilops tauschii genome reveals multiple impacts of transposons.</title>
        <authorList>
            <person name="Zhao G."/>
            <person name="Zou C."/>
            <person name="Li K."/>
            <person name="Wang K."/>
            <person name="Li T."/>
            <person name="Gao L."/>
            <person name="Zhang X."/>
            <person name="Wang H."/>
            <person name="Yang Z."/>
            <person name="Liu X."/>
            <person name="Jiang W."/>
            <person name="Mao L."/>
            <person name="Kong X."/>
            <person name="Jiao Y."/>
            <person name="Jia J."/>
        </authorList>
    </citation>
    <scope>NUCLEOTIDE SEQUENCE [LARGE SCALE GENOMIC DNA]</scope>
    <source>
        <strain evidence="25">cv. AL8/78</strain>
    </source>
</reference>
<dbReference type="SMART" id="SM00220">
    <property type="entry name" value="S_TKc"/>
    <property type="match status" value="1"/>
</dbReference>
<reference evidence="25" key="1">
    <citation type="journal article" date="2014" name="Science">
        <title>Ancient hybridizations among the ancestral genomes of bread wheat.</title>
        <authorList>
            <consortium name="International Wheat Genome Sequencing Consortium,"/>
            <person name="Marcussen T."/>
            <person name="Sandve S.R."/>
            <person name="Heier L."/>
            <person name="Spannagl M."/>
            <person name="Pfeifer M."/>
            <person name="Jakobsen K.S."/>
            <person name="Wulff B.B."/>
            <person name="Steuernagel B."/>
            <person name="Mayer K.F."/>
            <person name="Olsen O.A."/>
        </authorList>
    </citation>
    <scope>NUCLEOTIDE SEQUENCE [LARGE SCALE GENOMIC DNA]</scope>
    <source>
        <strain evidence="25">cv. AL8/78</strain>
    </source>
</reference>
<keyword evidence="16" id="KW-0325">Glycoprotein</keyword>
<dbReference type="PROSITE" id="PS50011">
    <property type="entry name" value="PROTEIN_KINASE_DOM"/>
    <property type="match status" value="1"/>
</dbReference>
<keyword evidence="12 22" id="KW-1133">Transmembrane helix</keyword>
<evidence type="ECO:0000259" key="23">
    <source>
        <dbReference type="PROSITE" id="PS50011"/>
    </source>
</evidence>
<accession>A0A453DPV3</accession>
<evidence type="ECO:0000256" key="2">
    <source>
        <dbReference type="ARBA" id="ARBA00012513"/>
    </source>
</evidence>
<dbReference type="PANTHER" id="PTHR47976">
    <property type="entry name" value="G-TYPE LECTIN S-RECEPTOR-LIKE SERINE/THREONINE-PROTEIN KINASE SD2-5"/>
    <property type="match status" value="1"/>
</dbReference>
<dbReference type="GeneID" id="109786725"/>
<feature type="domain" description="Protein kinase" evidence="23">
    <location>
        <begin position="179"/>
        <end position="464"/>
    </location>
</feature>
<evidence type="ECO:0000256" key="10">
    <source>
        <dbReference type="ARBA" id="ARBA00022777"/>
    </source>
</evidence>
<keyword evidence="3 20" id="KW-0723">Serine/threonine-protein kinase</keyword>
<evidence type="ECO:0000256" key="16">
    <source>
        <dbReference type="ARBA" id="ARBA00023180"/>
    </source>
</evidence>
<feature type="region of interest" description="Disordered" evidence="21">
    <location>
        <begin position="65"/>
        <end position="84"/>
    </location>
</feature>
<keyword evidence="15" id="KW-0675">Receptor</keyword>
<keyword evidence="25" id="KW-1185">Reference proteome</keyword>
<evidence type="ECO:0000256" key="6">
    <source>
        <dbReference type="ARBA" id="ARBA00022692"/>
    </source>
</evidence>
<dbReference type="InterPro" id="IPR017441">
    <property type="entry name" value="Protein_kinase_ATP_BS"/>
</dbReference>
<dbReference type="Gramene" id="AET3Gv20029300.1">
    <property type="protein sequence ID" value="AET3Gv20029300.1"/>
    <property type="gene ID" value="AET3Gv20029300"/>
</dbReference>
<evidence type="ECO:0000256" key="15">
    <source>
        <dbReference type="ARBA" id="ARBA00023170"/>
    </source>
</evidence>
<dbReference type="OrthoDB" id="614891at2759"/>
<keyword evidence="6 22" id="KW-0812">Transmembrane</keyword>
<comment type="subcellular location">
    <subcellularLocation>
        <location evidence="1">Membrane</location>
        <topology evidence="1">Single-pass type I membrane protein</topology>
    </subcellularLocation>
</comment>
<dbReference type="Pfam" id="PF00069">
    <property type="entry name" value="Pkinase"/>
    <property type="match status" value="1"/>
</dbReference>
<feature type="binding site" evidence="19">
    <location>
        <position position="206"/>
    </location>
    <ligand>
        <name>ATP</name>
        <dbReference type="ChEBI" id="CHEBI:30616"/>
    </ligand>
</feature>
<dbReference type="InterPro" id="IPR051343">
    <property type="entry name" value="G-type_lectin_kinases/EP1-like"/>
</dbReference>
<evidence type="ECO:0000256" key="22">
    <source>
        <dbReference type="SAM" id="Phobius"/>
    </source>
</evidence>
<feature type="transmembrane region" description="Helical" evidence="22">
    <location>
        <begin position="12"/>
        <end position="31"/>
    </location>
</feature>
<keyword evidence="9 19" id="KW-0547">Nucleotide-binding</keyword>
<evidence type="ECO:0000256" key="14">
    <source>
        <dbReference type="ARBA" id="ARBA00023157"/>
    </source>
</evidence>
<dbReference type="InterPro" id="IPR008271">
    <property type="entry name" value="Ser/Thr_kinase_AS"/>
</dbReference>
<organism evidence="24 25">
    <name type="scientific">Aegilops tauschii subsp. strangulata</name>
    <name type="common">Goatgrass</name>
    <dbReference type="NCBI Taxonomy" id="200361"/>
    <lineage>
        <taxon>Eukaryota</taxon>
        <taxon>Viridiplantae</taxon>
        <taxon>Streptophyta</taxon>
        <taxon>Embryophyta</taxon>
        <taxon>Tracheophyta</taxon>
        <taxon>Spermatophyta</taxon>
        <taxon>Magnoliopsida</taxon>
        <taxon>Liliopsida</taxon>
        <taxon>Poales</taxon>
        <taxon>Poaceae</taxon>
        <taxon>BOP clade</taxon>
        <taxon>Pooideae</taxon>
        <taxon>Triticodae</taxon>
        <taxon>Triticeae</taxon>
        <taxon>Triticinae</taxon>
        <taxon>Aegilops</taxon>
    </lineage>
</organism>
<dbReference type="EC" id="2.7.11.1" evidence="2"/>
<protein>
    <recommendedName>
        <fullName evidence="2">non-specific serine/threonine protein kinase</fullName>
        <ecNumber evidence="2">2.7.11.1</ecNumber>
    </recommendedName>
</protein>
<evidence type="ECO:0000313" key="25">
    <source>
        <dbReference type="Proteomes" id="UP000015105"/>
    </source>
</evidence>
<dbReference type="Gene3D" id="1.10.510.10">
    <property type="entry name" value="Transferase(Phosphotransferase) domain 1"/>
    <property type="match status" value="1"/>
</dbReference>
<keyword evidence="10" id="KW-0418">Kinase</keyword>
<keyword evidence="8" id="KW-0430">Lectin</keyword>
<dbReference type="OMA" id="YRYGAQK"/>
<dbReference type="STRING" id="200361.A0A453DPV3"/>
<dbReference type="GO" id="GO:0030246">
    <property type="term" value="F:carbohydrate binding"/>
    <property type="evidence" value="ECO:0007669"/>
    <property type="project" value="UniProtKB-KW"/>
</dbReference>
<dbReference type="PROSITE" id="PS00107">
    <property type="entry name" value="PROTEIN_KINASE_ATP"/>
    <property type="match status" value="1"/>
</dbReference>
<dbReference type="AlphaFoldDB" id="A0A453DPV3"/>
<comment type="similarity">
    <text evidence="20">Belongs to the protein kinase superfamily.</text>
</comment>
<evidence type="ECO:0000256" key="11">
    <source>
        <dbReference type="ARBA" id="ARBA00022840"/>
    </source>
</evidence>
<dbReference type="GO" id="GO:0016020">
    <property type="term" value="C:membrane"/>
    <property type="evidence" value="ECO:0007669"/>
    <property type="project" value="UniProtKB-SubCell"/>
</dbReference>
<reference evidence="24" key="3">
    <citation type="journal article" date="2017" name="Nature">
        <title>Genome sequence of the progenitor of the wheat D genome Aegilops tauschii.</title>
        <authorList>
            <person name="Luo M.C."/>
            <person name="Gu Y.Q."/>
            <person name="Puiu D."/>
            <person name="Wang H."/>
            <person name="Twardziok S.O."/>
            <person name="Deal K.R."/>
            <person name="Huo N."/>
            <person name="Zhu T."/>
            <person name="Wang L."/>
            <person name="Wang Y."/>
            <person name="McGuire P.E."/>
            <person name="Liu S."/>
            <person name="Long H."/>
            <person name="Ramasamy R.K."/>
            <person name="Rodriguez J.C."/>
            <person name="Van S.L."/>
            <person name="Yuan L."/>
            <person name="Wang Z."/>
            <person name="Xia Z."/>
            <person name="Xiao L."/>
            <person name="Anderson O.D."/>
            <person name="Ouyang S."/>
            <person name="Liang Y."/>
            <person name="Zimin A.V."/>
            <person name="Pertea G."/>
            <person name="Qi P."/>
            <person name="Bennetzen J.L."/>
            <person name="Dai X."/>
            <person name="Dawson M.W."/>
            <person name="Muller H.G."/>
            <person name="Kugler K."/>
            <person name="Rivarola-Duarte L."/>
            <person name="Spannagl M."/>
            <person name="Mayer K.F.X."/>
            <person name="Lu F.H."/>
            <person name="Bevan M.W."/>
            <person name="Leroy P."/>
            <person name="Li P."/>
            <person name="You F.M."/>
            <person name="Sun Q."/>
            <person name="Liu Z."/>
            <person name="Lyons E."/>
            <person name="Wicker T."/>
            <person name="Salzberg S.L."/>
            <person name="Devos K.M."/>
            <person name="Dvorak J."/>
        </authorList>
    </citation>
    <scope>NUCLEOTIDE SEQUENCE [LARGE SCALE GENOMIC DNA]</scope>
    <source>
        <strain evidence="24">cv. AL8/78</strain>
    </source>
</reference>
<evidence type="ECO:0000256" key="21">
    <source>
        <dbReference type="SAM" id="MobiDB-lite"/>
    </source>
</evidence>
<comment type="catalytic activity">
    <reaction evidence="18">
        <text>L-seryl-[protein] + ATP = O-phospho-L-seryl-[protein] + ADP + H(+)</text>
        <dbReference type="Rhea" id="RHEA:17989"/>
        <dbReference type="Rhea" id="RHEA-COMP:9863"/>
        <dbReference type="Rhea" id="RHEA-COMP:11604"/>
        <dbReference type="ChEBI" id="CHEBI:15378"/>
        <dbReference type="ChEBI" id="CHEBI:29999"/>
        <dbReference type="ChEBI" id="CHEBI:30616"/>
        <dbReference type="ChEBI" id="CHEBI:83421"/>
        <dbReference type="ChEBI" id="CHEBI:456216"/>
        <dbReference type="EC" id="2.7.11.1"/>
    </reaction>
</comment>
<reference evidence="24" key="5">
    <citation type="journal article" date="2021" name="G3 (Bethesda)">
        <title>Aegilops tauschii genome assembly Aet v5.0 features greater sequence contiguity and improved annotation.</title>
        <authorList>
            <person name="Wang L."/>
            <person name="Zhu T."/>
            <person name="Rodriguez J.C."/>
            <person name="Deal K.R."/>
            <person name="Dubcovsky J."/>
            <person name="McGuire P.E."/>
            <person name="Lux T."/>
            <person name="Spannagl M."/>
            <person name="Mayer K.F.X."/>
            <person name="Baldrich P."/>
            <person name="Meyers B.C."/>
            <person name="Huo N."/>
            <person name="Gu Y.Q."/>
            <person name="Zhou H."/>
            <person name="Devos K.M."/>
            <person name="Bennetzen J.L."/>
            <person name="Unver T."/>
            <person name="Budak H."/>
            <person name="Gulick P.J."/>
            <person name="Galiba G."/>
            <person name="Kalapos B."/>
            <person name="Nelson D.R."/>
            <person name="Li P."/>
            <person name="You F.M."/>
            <person name="Luo M.C."/>
            <person name="Dvorak J."/>
        </authorList>
    </citation>
    <scope>NUCLEOTIDE SEQUENCE [LARGE SCALE GENOMIC DNA]</scope>
    <source>
        <strain evidence="24">cv. AL8/78</strain>
    </source>
</reference>
<dbReference type="SUPFAM" id="SSF56112">
    <property type="entry name" value="Protein kinase-like (PK-like)"/>
    <property type="match status" value="1"/>
</dbReference>
<reference evidence="24" key="4">
    <citation type="submission" date="2019-03" db="UniProtKB">
        <authorList>
            <consortium name="EnsemblPlants"/>
        </authorList>
    </citation>
    <scope>IDENTIFICATION</scope>
</reference>
<evidence type="ECO:0000256" key="18">
    <source>
        <dbReference type="ARBA" id="ARBA00048679"/>
    </source>
</evidence>
<dbReference type="InterPro" id="IPR011009">
    <property type="entry name" value="Kinase-like_dom_sf"/>
</dbReference>
<evidence type="ECO:0000256" key="9">
    <source>
        <dbReference type="ARBA" id="ARBA00022741"/>
    </source>
</evidence>
<keyword evidence="7" id="KW-0732">Signal</keyword>
<dbReference type="PROSITE" id="PS00108">
    <property type="entry name" value="PROTEIN_KINASE_ST"/>
    <property type="match status" value="1"/>
</dbReference>
<evidence type="ECO:0000256" key="13">
    <source>
        <dbReference type="ARBA" id="ARBA00023136"/>
    </source>
</evidence>
<keyword evidence="4" id="KW-0597">Phosphoprotein</keyword>
<keyword evidence="13 22" id="KW-0472">Membrane</keyword>
<evidence type="ECO:0000256" key="12">
    <source>
        <dbReference type="ARBA" id="ARBA00022989"/>
    </source>
</evidence>
<dbReference type="FunFam" id="1.10.510.10:FF:000248">
    <property type="entry name" value="S-receptor-like kinase 5"/>
    <property type="match status" value="1"/>
</dbReference>
<dbReference type="EnsemblPlants" id="AET3Gv20029300.1">
    <property type="protein sequence ID" value="AET3Gv20029300.1"/>
    <property type="gene ID" value="AET3Gv20029300"/>
</dbReference>
<evidence type="ECO:0000256" key="7">
    <source>
        <dbReference type="ARBA" id="ARBA00022729"/>
    </source>
</evidence>
<evidence type="ECO:0000256" key="17">
    <source>
        <dbReference type="ARBA" id="ARBA00047899"/>
    </source>
</evidence>
<evidence type="ECO:0000256" key="5">
    <source>
        <dbReference type="ARBA" id="ARBA00022679"/>
    </source>
</evidence>
<keyword evidence="14" id="KW-1015">Disulfide bond</keyword>
<dbReference type="RefSeq" id="XP_073365882.1">
    <property type="nucleotide sequence ID" value="XM_073509781.1"/>
</dbReference>